<dbReference type="SMART" id="SM00448">
    <property type="entry name" value="REC"/>
    <property type="match status" value="1"/>
</dbReference>
<gene>
    <name evidence="5" type="ORF">MIZ01_2680</name>
</gene>
<dbReference type="SUPFAM" id="SSF52172">
    <property type="entry name" value="CheY-like"/>
    <property type="match status" value="1"/>
</dbReference>
<dbReference type="PANTHER" id="PTHR44591:SF14">
    <property type="entry name" value="PROTEIN PILG"/>
    <property type="match status" value="1"/>
</dbReference>
<dbReference type="GO" id="GO:0000160">
    <property type="term" value="P:phosphorelay signal transduction system"/>
    <property type="evidence" value="ECO:0007669"/>
    <property type="project" value="UniProtKB-KW"/>
</dbReference>
<dbReference type="InterPro" id="IPR050595">
    <property type="entry name" value="Bact_response_regulator"/>
</dbReference>
<keyword evidence="1 3" id="KW-0597">Phosphoprotein</keyword>
<dbReference type="Proteomes" id="UP001320326">
    <property type="component" value="Chromosome"/>
</dbReference>
<dbReference type="Pfam" id="PF00072">
    <property type="entry name" value="Response_reg"/>
    <property type="match status" value="1"/>
</dbReference>
<dbReference type="RefSeq" id="WP_269807816.1">
    <property type="nucleotide sequence ID" value="NZ_AP023423.1"/>
</dbReference>
<dbReference type="Gene3D" id="3.40.50.2300">
    <property type="match status" value="1"/>
</dbReference>
<keyword evidence="2" id="KW-0902">Two-component regulatory system</keyword>
<proteinExistence type="predicted"/>
<evidence type="ECO:0000256" key="2">
    <source>
        <dbReference type="ARBA" id="ARBA00023012"/>
    </source>
</evidence>
<dbReference type="InterPro" id="IPR011006">
    <property type="entry name" value="CheY-like_superfamily"/>
</dbReference>
<dbReference type="InterPro" id="IPR001789">
    <property type="entry name" value="Sig_transdc_resp-reg_receiver"/>
</dbReference>
<evidence type="ECO:0000313" key="5">
    <source>
        <dbReference type="EMBL" id="BCK88874.1"/>
    </source>
</evidence>
<dbReference type="PROSITE" id="PS50110">
    <property type="entry name" value="RESPONSE_REGULATORY"/>
    <property type="match status" value="1"/>
</dbReference>
<dbReference type="AlphaFoldDB" id="A0AAN1XD53"/>
<dbReference type="KEGG" id="seme:MIZ01_2680"/>
<sequence length="155" mass="16979">MGGIRAQARVWINQGRGDNVGEGLAGIRVVLIDDSNTIRRSGEIFLSQAGCKVVLAEDGFDGLSKVVDNKPDIIFVDVMMPRLDGYQTCALIKNHAEFKDTPVVMLTSKDSLFDRARGKLVGADEYLTKPFSKKSLIEAVTMHTTKQGRGMDYGN</sequence>
<dbReference type="CDD" id="cd17574">
    <property type="entry name" value="REC_OmpR"/>
    <property type="match status" value="1"/>
</dbReference>
<dbReference type="EMBL" id="AP023423">
    <property type="protein sequence ID" value="BCK88874.1"/>
    <property type="molecule type" value="Genomic_DNA"/>
</dbReference>
<organism evidence="5 6">
    <name type="scientific">Sideroxyarcus emersonii</name>
    <dbReference type="NCBI Taxonomy" id="2764705"/>
    <lineage>
        <taxon>Bacteria</taxon>
        <taxon>Pseudomonadati</taxon>
        <taxon>Pseudomonadota</taxon>
        <taxon>Betaproteobacteria</taxon>
        <taxon>Nitrosomonadales</taxon>
        <taxon>Gallionellaceae</taxon>
        <taxon>Sideroxyarcus</taxon>
    </lineage>
</organism>
<dbReference type="PANTHER" id="PTHR44591">
    <property type="entry name" value="STRESS RESPONSE REGULATOR PROTEIN 1"/>
    <property type="match status" value="1"/>
</dbReference>
<evidence type="ECO:0000256" key="1">
    <source>
        <dbReference type="ARBA" id="ARBA00022553"/>
    </source>
</evidence>
<reference evidence="5 6" key="1">
    <citation type="journal article" date="2022" name="Int. J. Syst. Evol. Microbiol.">
        <title>&lt;i&gt;Sideroxyarcus emersonii&lt;/i&gt; gen. nov. sp. nov., a neutrophilic, microaerobic iron- and thiosulfate-oxidizing bacterium isolated from iron-rich wetland sediment.</title>
        <authorList>
            <person name="Kato S."/>
            <person name="Itoh T."/>
            <person name="Iino T."/>
            <person name="Ohkuma M."/>
        </authorList>
    </citation>
    <scope>NUCLEOTIDE SEQUENCE [LARGE SCALE GENOMIC DNA]</scope>
    <source>
        <strain evidence="5 6">MIZ01</strain>
    </source>
</reference>
<feature type="domain" description="Response regulatory" evidence="4">
    <location>
        <begin position="28"/>
        <end position="144"/>
    </location>
</feature>
<feature type="modified residue" description="4-aspartylphosphate" evidence="3">
    <location>
        <position position="77"/>
    </location>
</feature>
<name>A0AAN1XD53_9PROT</name>
<accession>A0AAN1XD53</accession>
<evidence type="ECO:0000313" key="6">
    <source>
        <dbReference type="Proteomes" id="UP001320326"/>
    </source>
</evidence>
<keyword evidence="6" id="KW-1185">Reference proteome</keyword>
<protein>
    <submittedName>
        <fullName evidence="5">Chemotaxis response regulator protein-glutamate methylesterase</fullName>
    </submittedName>
</protein>
<evidence type="ECO:0000256" key="3">
    <source>
        <dbReference type="PROSITE-ProRule" id="PRU00169"/>
    </source>
</evidence>
<evidence type="ECO:0000259" key="4">
    <source>
        <dbReference type="PROSITE" id="PS50110"/>
    </source>
</evidence>